<evidence type="ECO:0000313" key="13">
    <source>
        <dbReference type="Proteomes" id="UP000073388"/>
    </source>
</evidence>
<proteinExistence type="predicted"/>
<dbReference type="EMBL" id="RRZO01000046">
    <property type="protein sequence ID" value="RRN49592.1"/>
    <property type="molecule type" value="Genomic_DNA"/>
</dbReference>
<reference evidence="9 16" key="4">
    <citation type="submission" date="2018-11" db="EMBL/GenBank/DDBJ databases">
        <authorList>
            <person name="Stevens M.J."/>
            <person name="Cernela N."/>
            <person name="Spoerry Serrano N."/>
            <person name="Schmitt S."/>
            <person name="Schrenzel J."/>
            <person name="Stephan R."/>
        </authorList>
    </citation>
    <scope>NUCLEOTIDE SEQUENCE [LARGE SCALE GENOMIC DNA]</scope>
    <source>
        <strain evidence="9 16">SS1014</strain>
    </source>
</reference>
<keyword evidence="1" id="KW-0812">Transmembrane</keyword>
<evidence type="ECO:0008006" key="18">
    <source>
        <dbReference type="Google" id="ProtNLM"/>
    </source>
</evidence>
<dbReference type="PATRIC" id="fig|1307.473.peg.1215"/>
<organism evidence="9 16">
    <name type="scientific">Streptococcus suis</name>
    <dbReference type="NCBI Taxonomy" id="1307"/>
    <lineage>
        <taxon>Bacteria</taxon>
        <taxon>Bacillati</taxon>
        <taxon>Bacillota</taxon>
        <taxon>Bacilli</taxon>
        <taxon>Lactobacillales</taxon>
        <taxon>Streptococcaceae</taxon>
        <taxon>Streptococcus</taxon>
    </lineage>
</organism>
<gene>
    <name evidence="2" type="ORF">CWI26_04650</name>
    <name evidence="8" type="ORF">EI220_08735</name>
    <name evidence="9" type="ORF">EJA00_05910</name>
    <name evidence="4" type="ORF">ERS132394_01010</name>
    <name evidence="3" type="ORF">ERS132414_00223</name>
    <name evidence="5" type="ORF">ERS132431_01136</name>
    <name evidence="6" type="ORF">ERS132461_00141</name>
    <name evidence="7" type="ORF">ERS132531_01959</name>
</gene>
<name>A0A0M9FI60_STRSU</name>
<evidence type="ECO:0000313" key="16">
    <source>
        <dbReference type="Proteomes" id="UP000273973"/>
    </source>
</evidence>
<evidence type="ECO:0000313" key="4">
    <source>
        <dbReference type="EMBL" id="CYU61470.1"/>
    </source>
</evidence>
<dbReference type="Proteomes" id="UP000071533">
    <property type="component" value="Unassembled WGS sequence"/>
</dbReference>
<evidence type="ECO:0000313" key="9">
    <source>
        <dbReference type="EMBL" id="RRR48818.1"/>
    </source>
</evidence>
<accession>A0A0M9FI60</accession>
<evidence type="ECO:0000313" key="12">
    <source>
        <dbReference type="Proteomes" id="UP000072794"/>
    </source>
</evidence>
<evidence type="ECO:0000313" key="14">
    <source>
        <dbReference type="Proteomes" id="UP000074903"/>
    </source>
</evidence>
<dbReference type="RefSeq" id="WP_024376351.1">
    <property type="nucleotide sequence ID" value="NZ_CEDY01000019.1"/>
</dbReference>
<dbReference type="EMBL" id="FIHS01000012">
    <property type="protein sequence ID" value="CYV38498.1"/>
    <property type="molecule type" value="Genomic_DNA"/>
</dbReference>
<protein>
    <recommendedName>
        <fullName evidence="18">Accessory secretory protein Asp4</fullName>
    </recommendedName>
</protein>
<dbReference type="Proteomes" id="UP000073388">
    <property type="component" value="Unassembled WGS sequence"/>
</dbReference>
<feature type="transmembrane region" description="Helical" evidence="1">
    <location>
        <begin position="34"/>
        <end position="58"/>
    </location>
</feature>
<evidence type="ECO:0000313" key="3">
    <source>
        <dbReference type="EMBL" id="CYU59304.1"/>
    </source>
</evidence>
<evidence type="ECO:0000313" key="15">
    <source>
        <dbReference type="Proteomes" id="UP000231863"/>
    </source>
</evidence>
<dbReference type="EMBL" id="FIGJ01000010">
    <property type="protein sequence ID" value="CYU61470.1"/>
    <property type="molecule type" value="Genomic_DNA"/>
</dbReference>
<reference evidence="9 16" key="5">
    <citation type="submission" date="2018-12" db="EMBL/GenBank/DDBJ databases">
        <title>Whole-genome sequences of fifteen clinical Streptococcus suis strains isolated from pigs between 2006 and 2018.</title>
        <authorList>
            <person name="Stevens M.J.A."/>
            <person name="Cernela N."/>
            <person name="Spoerry Serrano N."/>
            <person name="Schmitt S."/>
            <person name="Schrenzel J."/>
            <person name="Stephan R."/>
        </authorList>
    </citation>
    <scope>NUCLEOTIDE SEQUENCE [LARGE SCALE GENOMIC DNA]</scope>
    <source>
        <strain evidence="9 16">SS1014</strain>
    </source>
</reference>
<reference evidence="2 15" key="2">
    <citation type="submission" date="2017-11" db="EMBL/GenBank/DDBJ databases">
        <title>Genome analysis of Streptococcus suis serotype chz stain ah681.</title>
        <authorList>
            <person name="Pan Z."/>
            <person name="Zhang Y."/>
            <person name="Ma J."/>
            <person name="Lu P."/>
            <person name="Zhu Y."/>
            <person name="Zhong X."/>
            <person name="Dong W."/>
            <person name="Lu C."/>
            <person name="Yao H."/>
        </authorList>
    </citation>
    <scope>NUCLEOTIDE SEQUENCE [LARGE SCALE GENOMIC DNA]</scope>
    <source>
        <strain evidence="2 15">AH681</strain>
    </source>
</reference>
<keyword evidence="1" id="KW-0472">Membrane</keyword>
<evidence type="ECO:0000313" key="6">
    <source>
        <dbReference type="EMBL" id="CYV58383.1"/>
    </source>
</evidence>
<dbReference type="Proteomes" id="UP000072618">
    <property type="component" value="Unassembled WGS sequence"/>
</dbReference>
<sequence>MTRKHPLRERIEQRLEEERYVLPKKKKKKRGFDFHIIIILSVLISLGLIIFRIIQFFFDK</sequence>
<dbReference type="EMBL" id="FILX01000054">
    <property type="protein sequence ID" value="CYY05634.1"/>
    <property type="molecule type" value="Genomic_DNA"/>
</dbReference>
<dbReference type="Proteomes" id="UP000231863">
    <property type="component" value="Chromosome"/>
</dbReference>
<evidence type="ECO:0000313" key="5">
    <source>
        <dbReference type="EMBL" id="CYV38498.1"/>
    </source>
</evidence>
<reference evidence="8 17" key="3">
    <citation type="submission" date="2018-11" db="EMBL/GenBank/DDBJ databases">
        <title>Changes in penicillin susceptibility of Streptococcus suis isolates by amino acid alterations in the penicillin-binding protein.</title>
        <authorList>
            <person name="Niemann L."/>
            <person name="Eichhorn I."/>
        </authorList>
    </citation>
    <scope>NUCLEOTIDE SEQUENCE [LARGE SCALE GENOMIC DNA]</scope>
    <source>
        <strain evidence="8 17">IMT40738</strain>
    </source>
</reference>
<evidence type="ECO:0000313" key="8">
    <source>
        <dbReference type="EMBL" id="RRN49592.1"/>
    </source>
</evidence>
<dbReference type="Proteomes" id="UP000072794">
    <property type="component" value="Unassembled WGS sequence"/>
</dbReference>
<dbReference type="Proteomes" id="UP000278566">
    <property type="component" value="Unassembled WGS sequence"/>
</dbReference>
<dbReference type="AlphaFoldDB" id="A0A0M9FI60"/>
<dbReference type="EMBL" id="FIIX01000002">
    <property type="protein sequence ID" value="CYV58383.1"/>
    <property type="molecule type" value="Genomic_DNA"/>
</dbReference>
<dbReference type="EMBL" id="RSDG01000034">
    <property type="protein sequence ID" value="RRR48818.1"/>
    <property type="molecule type" value="Genomic_DNA"/>
</dbReference>
<dbReference type="Proteomes" id="UP000074903">
    <property type="component" value="Unassembled WGS sequence"/>
</dbReference>
<keyword evidence="1" id="KW-1133">Transmembrane helix</keyword>
<evidence type="ECO:0000313" key="17">
    <source>
        <dbReference type="Proteomes" id="UP000278566"/>
    </source>
</evidence>
<dbReference type="Proteomes" id="UP000273973">
    <property type="component" value="Unassembled WGS sequence"/>
</dbReference>
<reference evidence="10 11" key="1">
    <citation type="submission" date="2016-02" db="EMBL/GenBank/DDBJ databases">
        <authorList>
            <consortium name="Pathogen Informatics"/>
        </authorList>
    </citation>
    <scope>NUCLEOTIDE SEQUENCE [LARGE SCALE GENOMIC DNA]</scope>
    <source>
        <strain evidence="4 11">LSS32</strain>
        <strain evidence="3 12">LSS52</strain>
        <strain evidence="5 10">LSS69</strain>
        <strain evidence="6 13">LSS99</strain>
        <strain evidence="7 14">SS993</strain>
    </source>
</reference>
<evidence type="ECO:0000256" key="1">
    <source>
        <dbReference type="SAM" id="Phobius"/>
    </source>
</evidence>
<dbReference type="EMBL" id="CP025043">
    <property type="protein sequence ID" value="AUA18831.1"/>
    <property type="molecule type" value="Genomic_DNA"/>
</dbReference>
<evidence type="ECO:0000313" key="7">
    <source>
        <dbReference type="EMBL" id="CYY05634.1"/>
    </source>
</evidence>
<evidence type="ECO:0000313" key="10">
    <source>
        <dbReference type="Proteomes" id="UP000071533"/>
    </source>
</evidence>
<evidence type="ECO:0000313" key="11">
    <source>
        <dbReference type="Proteomes" id="UP000072618"/>
    </source>
</evidence>
<evidence type="ECO:0000313" key="2">
    <source>
        <dbReference type="EMBL" id="AUA18831.1"/>
    </source>
</evidence>
<dbReference type="EMBL" id="FIHA01000003">
    <property type="protein sequence ID" value="CYU59304.1"/>
    <property type="molecule type" value="Genomic_DNA"/>
</dbReference>